<proteinExistence type="predicted"/>
<dbReference type="EMBL" id="JBDODL010000263">
    <property type="protein sequence ID" value="MES1919352.1"/>
    <property type="molecule type" value="Genomic_DNA"/>
</dbReference>
<dbReference type="InterPro" id="IPR036388">
    <property type="entry name" value="WH-like_DNA-bd_sf"/>
</dbReference>
<feature type="non-terminal residue" evidence="1">
    <location>
        <position position="298"/>
    </location>
</feature>
<name>A0ABV2AI50_9EUKA</name>
<dbReference type="Gene3D" id="1.10.10.10">
    <property type="entry name" value="Winged helix-like DNA-binding domain superfamily/Winged helix DNA-binding domain"/>
    <property type="match status" value="1"/>
</dbReference>
<evidence type="ECO:0000313" key="2">
    <source>
        <dbReference type="Proteomes" id="UP001439008"/>
    </source>
</evidence>
<evidence type="ECO:0000313" key="1">
    <source>
        <dbReference type="EMBL" id="MES1919352.1"/>
    </source>
</evidence>
<sequence>MDDMNDIRELLRSLDIGRQYIRYLRKNKITTIDRLEALSKSELNRIFGDDLDGSAETLWEWIEENKDKEYVPPATNKTVVIIKDDRNDRNEKRESRKVKNLKYLEKVAKKIQKSKHFVVQNKTFLNKMHKNVINGRKISKSISFAENIDVKKANEVANDFLDEGFIICINKQSFKDNSNSYYKFYINDNFEELNGNFFQEKNLEAKKEEIINSSVSKISELTAKSCTKIENDFLYLEDRLETMDKILNLAQKGSFLHGNYEYCKDEYTFIKYIGNILDNLDGYGVTDNQFDVLKDERE</sequence>
<gene>
    <name evidence="1" type="ORF">MHBO_001199</name>
</gene>
<dbReference type="SUPFAM" id="SSF46785">
    <property type="entry name" value="Winged helix' DNA-binding domain"/>
    <property type="match status" value="1"/>
</dbReference>
<comment type="caution">
    <text evidence="1">The sequence shown here is derived from an EMBL/GenBank/DDBJ whole genome shotgun (WGS) entry which is preliminary data.</text>
</comment>
<accession>A0ABV2AI50</accession>
<dbReference type="Proteomes" id="UP001439008">
    <property type="component" value="Unassembled WGS sequence"/>
</dbReference>
<dbReference type="InterPro" id="IPR036390">
    <property type="entry name" value="WH_DNA-bd_sf"/>
</dbReference>
<reference evidence="1 2" key="1">
    <citation type="journal article" date="2024" name="BMC Biol.">
        <title>Comparative genomics of Ascetosporea gives new insight into the evolutionary basis for animal parasitism in Rhizaria.</title>
        <authorList>
            <person name="Hiltunen Thoren M."/>
            <person name="Onut-Brannstrom I."/>
            <person name="Alfjorden A."/>
            <person name="Peckova H."/>
            <person name="Swords F."/>
            <person name="Hooper C."/>
            <person name="Holzer A.S."/>
            <person name="Bass D."/>
            <person name="Burki F."/>
        </authorList>
    </citation>
    <scope>NUCLEOTIDE SEQUENCE [LARGE SCALE GENOMIC DNA]</scope>
    <source>
        <strain evidence="1">20-A016</strain>
    </source>
</reference>
<protein>
    <submittedName>
        <fullName evidence="1">Uncharacterized protein</fullName>
    </submittedName>
</protein>
<keyword evidence="2" id="KW-1185">Reference proteome</keyword>
<organism evidence="1 2">
    <name type="scientific">Bonamia ostreae</name>
    <dbReference type="NCBI Taxonomy" id="126728"/>
    <lineage>
        <taxon>Eukaryota</taxon>
        <taxon>Sar</taxon>
        <taxon>Rhizaria</taxon>
        <taxon>Endomyxa</taxon>
        <taxon>Ascetosporea</taxon>
        <taxon>Haplosporida</taxon>
        <taxon>Bonamia</taxon>
    </lineage>
</organism>